<evidence type="ECO:0000256" key="4">
    <source>
        <dbReference type="ARBA" id="ARBA00022729"/>
    </source>
</evidence>
<evidence type="ECO:0000256" key="9">
    <source>
        <dbReference type="PIRSR" id="PIRSR611150-2"/>
    </source>
</evidence>
<feature type="disulfide bond" evidence="9">
    <location>
        <begin position="159"/>
        <end position="166"/>
    </location>
</feature>
<evidence type="ECO:0000256" key="7">
    <source>
        <dbReference type="ARBA" id="ARBA00034045"/>
    </source>
</evidence>
<evidence type="ECO:0000313" key="11">
    <source>
        <dbReference type="EMBL" id="KAF1984500.1"/>
    </source>
</evidence>
<evidence type="ECO:0000256" key="5">
    <source>
        <dbReference type="ARBA" id="ARBA00022801"/>
    </source>
</evidence>
<organism evidence="11 12">
    <name type="scientific">Aulographum hederae CBS 113979</name>
    <dbReference type="NCBI Taxonomy" id="1176131"/>
    <lineage>
        <taxon>Eukaryota</taxon>
        <taxon>Fungi</taxon>
        <taxon>Dikarya</taxon>
        <taxon>Ascomycota</taxon>
        <taxon>Pezizomycotina</taxon>
        <taxon>Dothideomycetes</taxon>
        <taxon>Pleosporomycetidae</taxon>
        <taxon>Aulographales</taxon>
        <taxon>Aulographaceae</taxon>
    </lineage>
</organism>
<evidence type="ECO:0000256" key="6">
    <source>
        <dbReference type="ARBA" id="ARBA00023157"/>
    </source>
</evidence>
<evidence type="ECO:0000256" key="10">
    <source>
        <dbReference type="SAM" id="SignalP"/>
    </source>
</evidence>
<feature type="signal peptide" evidence="10">
    <location>
        <begin position="1"/>
        <end position="16"/>
    </location>
</feature>
<dbReference type="EC" id="3.1.1.74" evidence="2"/>
<sequence>MKFTATAILLAATTLAAPVPEAEPQAAAAASCKSVSVIFARGTGDGLAGMGMVVGPSFSRSLNQAFGGDVNVQALEYPANTGAGIATMGNSCGGPMADMGKQIKSRCPNTKVVFAGYSQGGMCGHNAANRMPAASALVTFGDPFHIMKPAGTIKYKSFCAAADGLCGNGLPGIGHVAYFTNGQTQQAAQWIKENV</sequence>
<dbReference type="GO" id="GO:0016052">
    <property type="term" value="P:carbohydrate catabolic process"/>
    <property type="evidence" value="ECO:0007669"/>
    <property type="project" value="TreeGrafter"/>
</dbReference>
<feature type="active site" evidence="8">
    <location>
        <position position="163"/>
    </location>
</feature>
<protein>
    <recommendedName>
        <fullName evidence="2">cutinase</fullName>
        <ecNumber evidence="2">3.1.1.74</ecNumber>
    </recommendedName>
</protein>
<dbReference type="SUPFAM" id="SSF53474">
    <property type="entry name" value="alpha/beta-Hydrolases"/>
    <property type="match status" value="1"/>
</dbReference>
<dbReference type="Gene3D" id="3.40.50.1820">
    <property type="entry name" value="alpha/beta hydrolase"/>
    <property type="match status" value="1"/>
</dbReference>
<dbReference type="GO" id="GO:0050525">
    <property type="term" value="F:cutinase activity"/>
    <property type="evidence" value="ECO:0007669"/>
    <property type="project" value="UniProtKB-EC"/>
</dbReference>
<feature type="active site" description="Proton donor/acceptor" evidence="8">
    <location>
        <position position="175"/>
    </location>
</feature>
<dbReference type="EMBL" id="ML977167">
    <property type="protein sequence ID" value="KAF1984500.1"/>
    <property type="molecule type" value="Genomic_DNA"/>
</dbReference>
<feature type="chain" id="PRO_5026319938" description="cutinase" evidence="10">
    <location>
        <begin position="17"/>
        <end position="195"/>
    </location>
</feature>
<keyword evidence="3" id="KW-0719">Serine esterase</keyword>
<dbReference type="OrthoDB" id="2975078at2759"/>
<evidence type="ECO:0000256" key="1">
    <source>
        <dbReference type="ARBA" id="ARBA00007534"/>
    </source>
</evidence>
<dbReference type="PANTHER" id="PTHR48250">
    <property type="entry name" value="CUTINASE 2-RELATED"/>
    <property type="match status" value="1"/>
</dbReference>
<dbReference type="Proteomes" id="UP000800041">
    <property type="component" value="Unassembled WGS sequence"/>
</dbReference>
<gene>
    <name evidence="11" type="ORF">K402DRAFT_358899</name>
</gene>
<dbReference type="InterPro" id="IPR011150">
    <property type="entry name" value="Cutinase_monf"/>
</dbReference>
<dbReference type="InterPro" id="IPR000675">
    <property type="entry name" value="Cutinase/axe"/>
</dbReference>
<dbReference type="Pfam" id="PF01083">
    <property type="entry name" value="Cutinase"/>
    <property type="match status" value="1"/>
</dbReference>
<keyword evidence="5" id="KW-0378">Hydrolase</keyword>
<keyword evidence="6 9" id="KW-1015">Disulfide bond</keyword>
<evidence type="ECO:0000256" key="8">
    <source>
        <dbReference type="PIRSR" id="PIRSR611150-1"/>
    </source>
</evidence>
<keyword evidence="12" id="KW-1185">Reference proteome</keyword>
<keyword evidence="4 10" id="KW-0732">Signal</keyword>
<accession>A0A6G1GUP6</accession>
<evidence type="ECO:0000256" key="3">
    <source>
        <dbReference type="ARBA" id="ARBA00022487"/>
    </source>
</evidence>
<evidence type="ECO:0000256" key="2">
    <source>
        <dbReference type="ARBA" id="ARBA00013095"/>
    </source>
</evidence>
<name>A0A6G1GUP6_9PEZI</name>
<comment type="similarity">
    <text evidence="1">Belongs to the cutinase family.</text>
</comment>
<reference evidence="11" key="1">
    <citation type="journal article" date="2020" name="Stud. Mycol.">
        <title>101 Dothideomycetes genomes: a test case for predicting lifestyles and emergence of pathogens.</title>
        <authorList>
            <person name="Haridas S."/>
            <person name="Albert R."/>
            <person name="Binder M."/>
            <person name="Bloem J."/>
            <person name="Labutti K."/>
            <person name="Salamov A."/>
            <person name="Andreopoulos B."/>
            <person name="Baker S."/>
            <person name="Barry K."/>
            <person name="Bills G."/>
            <person name="Bluhm B."/>
            <person name="Cannon C."/>
            <person name="Castanera R."/>
            <person name="Culley D."/>
            <person name="Daum C."/>
            <person name="Ezra D."/>
            <person name="Gonzalez J."/>
            <person name="Henrissat B."/>
            <person name="Kuo A."/>
            <person name="Liang C."/>
            <person name="Lipzen A."/>
            <person name="Lutzoni F."/>
            <person name="Magnuson J."/>
            <person name="Mondo S."/>
            <person name="Nolan M."/>
            <person name="Ohm R."/>
            <person name="Pangilinan J."/>
            <person name="Park H.-J."/>
            <person name="Ramirez L."/>
            <person name="Alfaro M."/>
            <person name="Sun H."/>
            <person name="Tritt A."/>
            <person name="Yoshinaga Y."/>
            <person name="Zwiers L.-H."/>
            <person name="Turgeon B."/>
            <person name="Goodwin S."/>
            <person name="Spatafora J."/>
            <person name="Crous P."/>
            <person name="Grigoriev I."/>
        </authorList>
    </citation>
    <scope>NUCLEOTIDE SEQUENCE</scope>
    <source>
        <strain evidence="11">CBS 113979</strain>
    </source>
</reference>
<proteinExistence type="inferred from homology"/>
<dbReference type="PANTHER" id="PTHR48250:SF2">
    <property type="entry name" value="CUTINASE"/>
    <property type="match status" value="1"/>
</dbReference>
<comment type="catalytic activity">
    <reaction evidence="7">
        <text>cutin + H2O = cutin monomers.</text>
        <dbReference type="EC" id="3.1.1.74"/>
    </reaction>
</comment>
<dbReference type="SMART" id="SM01110">
    <property type="entry name" value="Cutinase"/>
    <property type="match status" value="1"/>
</dbReference>
<dbReference type="AlphaFoldDB" id="A0A6G1GUP6"/>
<dbReference type="GO" id="GO:0005576">
    <property type="term" value="C:extracellular region"/>
    <property type="evidence" value="ECO:0007669"/>
    <property type="project" value="InterPro"/>
</dbReference>
<feature type="active site" description="Nucleophile" evidence="8">
    <location>
        <position position="118"/>
    </location>
</feature>
<feature type="disulfide bond" evidence="9">
    <location>
        <begin position="32"/>
        <end position="107"/>
    </location>
</feature>
<evidence type="ECO:0000313" key="12">
    <source>
        <dbReference type="Proteomes" id="UP000800041"/>
    </source>
</evidence>
<dbReference type="InterPro" id="IPR029058">
    <property type="entry name" value="AB_hydrolase_fold"/>
</dbReference>